<dbReference type="AlphaFoldDB" id="A0AAE0Y874"/>
<evidence type="ECO:0000313" key="2">
    <source>
        <dbReference type="Proteomes" id="UP001283361"/>
    </source>
</evidence>
<gene>
    <name evidence="1" type="ORF">RRG08_000113</name>
</gene>
<comment type="caution">
    <text evidence="1">The sequence shown here is derived from an EMBL/GenBank/DDBJ whole genome shotgun (WGS) entry which is preliminary data.</text>
</comment>
<dbReference type="EMBL" id="JAWDGP010006694">
    <property type="protein sequence ID" value="KAK3736680.1"/>
    <property type="molecule type" value="Genomic_DNA"/>
</dbReference>
<name>A0AAE0Y874_9GAST</name>
<evidence type="ECO:0000313" key="1">
    <source>
        <dbReference type="EMBL" id="KAK3736680.1"/>
    </source>
</evidence>
<protein>
    <submittedName>
        <fullName evidence="1">Uncharacterized protein</fullName>
    </submittedName>
</protein>
<dbReference type="Proteomes" id="UP001283361">
    <property type="component" value="Unassembled WGS sequence"/>
</dbReference>
<reference evidence="1" key="1">
    <citation type="journal article" date="2023" name="G3 (Bethesda)">
        <title>A reference genome for the long-term kleptoplast-retaining sea slug Elysia crispata morphotype clarki.</title>
        <authorList>
            <person name="Eastman K.E."/>
            <person name="Pendleton A.L."/>
            <person name="Shaikh M.A."/>
            <person name="Suttiyut T."/>
            <person name="Ogas R."/>
            <person name="Tomko P."/>
            <person name="Gavelis G."/>
            <person name="Widhalm J.R."/>
            <person name="Wisecaver J.H."/>
        </authorList>
    </citation>
    <scope>NUCLEOTIDE SEQUENCE</scope>
    <source>
        <strain evidence="1">ECLA1</strain>
    </source>
</reference>
<organism evidence="1 2">
    <name type="scientific">Elysia crispata</name>
    <name type="common">lettuce slug</name>
    <dbReference type="NCBI Taxonomy" id="231223"/>
    <lineage>
        <taxon>Eukaryota</taxon>
        <taxon>Metazoa</taxon>
        <taxon>Spiralia</taxon>
        <taxon>Lophotrochozoa</taxon>
        <taxon>Mollusca</taxon>
        <taxon>Gastropoda</taxon>
        <taxon>Heterobranchia</taxon>
        <taxon>Euthyneura</taxon>
        <taxon>Panpulmonata</taxon>
        <taxon>Sacoglossa</taxon>
        <taxon>Placobranchoidea</taxon>
        <taxon>Plakobranchidae</taxon>
        <taxon>Elysia</taxon>
    </lineage>
</organism>
<proteinExistence type="predicted"/>
<keyword evidence="2" id="KW-1185">Reference proteome</keyword>
<sequence length="69" mass="7571">MCAWNPYLLDDREGELAAPNNAAKPQSTETVGSMELPTLTRTEYVSISRASCLLPMTVHRHGAAHTDKD</sequence>
<accession>A0AAE0Y874</accession>